<dbReference type="Pfam" id="PF10041">
    <property type="entry name" value="DUF2277"/>
    <property type="match status" value="1"/>
</dbReference>
<gene>
    <name evidence="1" type="ORF">ACFPM7_19740</name>
</gene>
<reference evidence="2" key="1">
    <citation type="journal article" date="2019" name="Int. J. Syst. Evol. Microbiol.">
        <title>The Global Catalogue of Microorganisms (GCM) 10K type strain sequencing project: providing services to taxonomists for standard genome sequencing and annotation.</title>
        <authorList>
            <consortium name="The Broad Institute Genomics Platform"/>
            <consortium name="The Broad Institute Genome Sequencing Center for Infectious Disease"/>
            <person name="Wu L."/>
            <person name="Ma J."/>
        </authorList>
    </citation>
    <scope>NUCLEOTIDE SEQUENCE [LARGE SCALE GENOMIC DNA]</scope>
    <source>
        <strain evidence="2">CCUG 59778</strain>
    </source>
</reference>
<proteinExistence type="predicted"/>
<sequence length="80" mass="8806">MCRSIKTLRPPYTEDPGVEDVEAAARQYVRKISGFHRPAPHNEEVFEKAIQVIAAATEELLATLVVRGGKKAADQEDKSA</sequence>
<comment type="caution">
    <text evidence="1">The sequence shown here is derived from an EMBL/GenBank/DDBJ whole genome shotgun (WGS) entry which is preliminary data.</text>
</comment>
<dbReference type="RefSeq" id="WP_378249136.1">
    <property type="nucleotide sequence ID" value="NZ_JBHSKF010000010.1"/>
</dbReference>
<evidence type="ECO:0000313" key="2">
    <source>
        <dbReference type="Proteomes" id="UP001596157"/>
    </source>
</evidence>
<organism evidence="1 2">
    <name type="scientific">Actinokineospora guangxiensis</name>
    <dbReference type="NCBI Taxonomy" id="1490288"/>
    <lineage>
        <taxon>Bacteria</taxon>
        <taxon>Bacillati</taxon>
        <taxon>Actinomycetota</taxon>
        <taxon>Actinomycetes</taxon>
        <taxon>Pseudonocardiales</taxon>
        <taxon>Pseudonocardiaceae</taxon>
        <taxon>Actinokineospora</taxon>
    </lineage>
</organism>
<protein>
    <submittedName>
        <fullName evidence="1">DUF2277 domain-containing protein</fullName>
    </submittedName>
</protein>
<dbReference type="Proteomes" id="UP001596157">
    <property type="component" value="Unassembled WGS sequence"/>
</dbReference>
<dbReference type="EMBL" id="JBHSKF010000010">
    <property type="protein sequence ID" value="MFC5289291.1"/>
    <property type="molecule type" value="Genomic_DNA"/>
</dbReference>
<dbReference type="InterPro" id="IPR018735">
    <property type="entry name" value="DUF2277"/>
</dbReference>
<name>A0ABW0ESV2_9PSEU</name>
<accession>A0ABW0ESV2</accession>
<evidence type="ECO:0000313" key="1">
    <source>
        <dbReference type="EMBL" id="MFC5289291.1"/>
    </source>
</evidence>
<keyword evidence="2" id="KW-1185">Reference proteome</keyword>